<evidence type="ECO:0000313" key="2">
    <source>
        <dbReference type="EMBL" id="CAI8043569.1"/>
    </source>
</evidence>
<keyword evidence="3" id="KW-1185">Reference proteome</keyword>
<gene>
    <name evidence="2" type="ORF">GBAR_LOCUS24166</name>
</gene>
<feature type="compositionally biased region" description="Polar residues" evidence="1">
    <location>
        <begin position="66"/>
        <end position="76"/>
    </location>
</feature>
<protein>
    <submittedName>
        <fullName evidence="2">Uncharacterized protein</fullName>
    </submittedName>
</protein>
<evidence type="ECO:0000256" key="1">
    <source>
        <dbReference type="SAM" id="MobiDB-lite"/>
    </source>
</evidence>
<dbReference type="Proteomes" id="UP001174909">
    <property type="component" value="Unassembled WGS sequence"/>
</dbReference>
<feature type="compositionally biased region" description="Basic and acidic residues" evidence="1">
    <location>
        <begin position="15"/>
        <end position="31"/>
    </location>
</feature>
<dbReference type="EMBL" id="CASHTH010003338">
    <property type="protein sequence ID" value="CAI8043569.1"/>
    <property type="molecule type" value="Genomic_DNA"/>
</dbReference>
<reference evidence="2" key="1">
    <citation type="submission" date="2023-03" db="EMBL/GenBank/DDBJ databases">
        <authorList>
            <person name="Steffen K."/>
            <person name="Cardenas P."/>
        </authorList>
    </citation>
    <scope>NUCLEOTIDE SEQUENCE</scope>
</reference>
<feature type="compositionally biased region" description="Low complexity" evidence="1">
    <location>
        <begin position="44"/>
        <end position="55"/>
    </location>
</feature>
<proteinExistence type="predicted"/>
<evidence type="ECO:0000313" key="3">
    <source>
        <dbReference type="Proteomes" id="UP001174909"/>
    </source>
</evidence>
<name>A0AA35X472_GEOBA</name>
<comment type="caution">
    <text evidence="2">The sequence shown here is derived from an EMBL/GenBank/DDBJ whole genome shotgun (WGS) entry which is preliminary data.</text>
</comment>
<accession>A0AA35X472</accession>
<sequence>MEIETYKDNANQQVTEKEGERKEEPSSEPLDKQTQPPVEINEDSVSLTSLSSLSSNPPEEEEATIALQQSTPTTHNYTEREEKSDSATLNESVEVLVELLHSGPLVRGDLPRNRDSLHDLRVHTEMELMWLRQAIASRRKYLQLKDQMKTQ</sequence>
<dbReference type="AlphaFoldDB" id="A0AA35X472"/>
<organism evidence="2 3">
    <name type="scientific">Geodia barretti</name>
    <name type="common">Barrett's horny sponge</name>
    <dbReference type="NCBI Taxonomy" id="519541"/>
    <lineage>
        <taxon>Eukaryota</taxon>
        <taxon>Metazoa</taxon>
        <taxon>Porifera</taxon>
        <taxon>Demospongiae</taxon>
        <taxon>Heteroscleromorpha</taxon>
        <taxon>Tetractinellida</taxon>
        <taxon>Astrophorina</taxon>
        <taxon>Geodiidae</taxon>
        <taxon>Geodia</taxon>
    </lineage>
</organism>
<feature type="region of interest" description="Disordered" evidence="1">
    <location>
        <begin position="1"/>
        <end position="89"/>
    </location>
</feature>